<dbReference type="AlphaFoldDB" id="A0A835PJI1"/>
<dbReference type="PROSITE" id="PS51294">
    <property type="entry name" value="HTH_MYB"/>
    <property type="match status" value="2"/>
</dbReference>
<comment type="subcellular location">
    <subcellularLocation>
        <location evidence="1">Nucleus</location>
    </subcellularLocation>
</comment>
<keyword evidence="16" id="KW-1185">Reference proteome</keyword>
<protein>
    <recommendedName>
        <fullName evidence="10">Transcription factor GAMYB</fullName>
    </recommendedName>
    <alternativeName>
        <fullName evidence="11">OsGAMyb</fullName>
    </alternativeName>
</protein>
<dbReference type="GO" id="GO:0009908">
    <property type="term" value="P:flower development"/>
    <property type="evidence" value="ECO:0007669"/>
    <property type="project" value="UniProtKB-KW"/>
</dbReference>
<dbReference type="OrthoDB" id="1666376at2759"/>
<keyword evidence="7" id="KW-0010">Activator</keyword>
<dbReference type="EMBL" id="JADCNL010000061">
    <property type="protein sequence ID" value="KAG0451392.1"/>
    <property type="molecule type" value="Genomic_DNA"/>
</dbReference>
<keyword evidence="4" id="KW-0805">Transcription regulation</keyword>
<keyword evidence="9" id="KW-0539">Nucleus</keyword>
<evidence type="ECO:0000256" key="12">
    <source>
        <dbReference type="SAM" id="MobiDB-lite"/>
    </source>
</evidence>
<feature type="domain" description="Myb-like" evidence="13">
    <location>
        <begin position="24"/>
        <end position="76"/>
    </location>
</feature>
<evidence type="ECO:0000256" key="4">
    <source>
        <dbReference type="ARBA" id="ARBA00023015"/>
    </source>
</evidence>
<evidence type="ECO:0000259" key="13">
    <source>
        <dbReference type="PROSITE" id="PS50090"/>
    </source>
</evidence>
<proteinExistence type="predicted"/>
<reference evidence="15 16" key="1">
    <citation type="journal article" date="2020" name="Nat. Food">
        <title>A phased Vanilla planifolia genome enables genetic improvement of flavour and production.</title>
        <authorList>
            <person name="Hasing T."/>
            <person name="Tang H."/>
            <person name="Brym M."/>
            <person name="Khazi F."/>
            <person name="Huang T."/>
            <person name="Chambers A.H."/>
        </authorList>
    </citation>
    <scope>NUCLEOTIDE SEQUENCE [LARGE SCALE GENOMIC DNA]</scope>
    <source>
        <tissue evidence="15">Leaf</tissue>
    </source>
</reference>
<dbReference type="GO" id="GO:0005634">
    <property type="term" value="C:nucleus"/>
    <property type="evidence" value="ECO:0007669"/>
    <property type="project" value="UniProtKB-SubCell"/>
</dbReference>
<dbReference type="PANTHER" id="PTHR47995:SF18">
    <property type="entry name" value="TRANSCRIPTION FACTOR MYB65"/>
    <property type="match status" value="1"/>
</dbReference>
<dbReference type="InterPro" id="IPR009057">
    <property type="entry name" value="Homeodomain-like_sf"/>
</dbReference>
<dbReference type="GO" id="GO:0003677">
    <property type="term" value="F:DNA binding"/>
    <property type="evidence" value="ECO:0007669"/>
    <property type="project" value="UniProtKB-KW"/>
</dbReference>
<sequence>MRAPVGGKEEPAAVGSGEGDVAVQPAMKKGPWTAAEDAILLDYVRKYGEGNWNAVQKNSGLQRCGKSCRLRWANHLRPNLKRILLPEEEALILQLHARLGNKWARMAAQLPGRTDNEIKNYWNTRIKRRQRAGLPLYPPEIQRQLALRNQKQGIPTSPLPASFLDSNSSSPTTAALPLLTQNTFSSFVDDPTLHKKFRVNNTLSFQFPLASVSPTASTLFPNAASAHYLFGNCDLTPPTPSLNSRAYSEKAELPSTQPFAGSDSGKRLKLTPSTQQGNAGLLESLLQESQGDGELFKEGLCFEPLPPSCSKHCLVMDSLCKMGDSLCSNEILHKEAAAEQSLAVPRVINHDMSIHLDMIPARTTEAPTAAVTPDWYDGGDSGGDISNRPSPVVGNADLGSEMQQLASTLSMAHDWAFGSCSWDNLPGIC</sequence>
<dbReference type="GO" id="GO:0009555">
    <property type="term" value="P:pollen development"/>
    <property type="evidence" value="ECO:0007669"/>
    <property type="project" value="UniProtKB-ARBA"/>
</dbReference>
<evidence type="ECO:0000256" key="10">
    <source>
        <dbReference type="ARBA" id="ARBA00071221"/>
    </source>
</evidence>
<dbReference type="FunFam" id="1.10.10.60:FF:000119">
    <property type="entry name" value="Transcription factor GAMYB"/>
    <property type="match status" value="1"/>
</dbReference>
<dbReference type="SUPFAM" id="SSF46689">
    <property type="entry name" value="Homeodomain-like"/>
    <property type="match status" value="1"/>
</dbReference>
<dbReference type="GO" id="GO:0030154">
    <property type="term" value="P:cell differentiation"/>
    <property type="evidence" value="ECO:0007669"/>
    <property type="project" value="UniProtKB-KW"/>
</dbReference>
<evidence type="ECO:0000259" key="14">
    <source>
        <dbReference type="PROSITE" id="PS51294"/>
    </source>
</evidence>
<dbReference type="SMART" id="SM00717">
    <property type="entry name" value="SANT"/>
    <property type="match status" value="2"/>
</dbReference>
<comment type="caution">
    <text evidence="15">The sequence shown here is derived from an EMBL/GenBank/DDBJ whole genome shotgun (WGS) entry which is preliminary data.</text>
</comment>
<dbReference type="Pfam" id="PF00249">
    <property type="entry name" value="Myb_DNA-binding"/>
    <property type="match status" value="2"/>
</dbReference>
<feature type="domain" description="HTH myb-type" evidence="14">
    <location>
        <begin position="24"/>
        <end position="80"/>
    </location>
</feature>
<dbReference type="CDD" id="cd00167">
    <property type="entry name" value="SANT"/>
    <property type="match status" value="2"/>
</dbReference>
<evidence type="ECO:0000256" key="8">
    <source>
        <dbReference type="ARBA" id="ARBA00023163"/>
    </source>
</evidence>
<keyword evidence="5" id="KW-0287">Flowering</keyword>
<evidence type="ECO:0000313" key="15">
    <source>
        <dbReference type="EMBL" id="KAG0451392.1"/>
    </source>
</evidence>
<feature type="domain" description="Myb-like" evidence="13">
    <location>
        <begin position="87"/>
        <end position="126"/>
    </location>
</feature>
<evidence type="ECO:0000256" key="6">
    <source>
        <dbReference type="ARBA" id="ARBA00023125"/>
    </source>
</evidence>
<evidence type="ECO:0000256" key="2">
    <source>
        <dbReference type="ARBA" id="ARBA00022737"/>
    </source>
</evidence>
<feature type="region of interest" description="Disordered" evidence="12">
    <location>
        <begin position="1"/>
        <end position="20"/>
    </location>
</feature>
<keyword evidence="2" id="KW-0677">Repeat</keyword>
<dbReference type="InterPro" id="IPR017930">
    <property type="entry name" value="Myb_dom"/>
</dbReference>
<feature type="domain" description="HTH myb-type" evidence="14">
    <location>
        <begin position="86"/>
        <end position="130"/>
    </location>
</feature>
<keyword evidence="3" id="KW-0221">Differentiation</keyword>
<feature type="region of interest" description="Disordered" evidence="12">
    <location>
        <begin position="241"/>
        <end position="274"/>
    </location>
</feature>
<gene>
    <name evidence="15" type="ORF">HPP92_026444</name>
</gene>
<dbReference type="PROSITE" id="PS50090">
    <property type="entry name" value="MYB_LIKE"/>
    <property type="match status" value="2"/>
</dbReference>
<dbReference type="FunFam" id="1.10.10.60:FF:000001">
    <property type="entry name" value="MYB-related transcription factor"/>
    <property type="match status" value="1"/>
</dbReference>
<dbReference type="Gene3D" id="1.10.10.60">
    <property type="entry name" value="Homeodomain-like"/>
    <property type="match status" value="2"/>
</dbReference>
<keyword evidence="6" id="KW-0238">DNA-binding</keyword>
<name>A0A835PJI1_VANPL</name>
<evidence type="ECO:0000256" key="1">
    <source>
        <dbReference type="ARBA" id="ARBA00004123"/>
    </source>
</evidence>
<organism evidence="15 16">
    <name type="scientific">Vanilla planifolia</name>
    <name type="common">Vanilla</name>
    <dbReference type="NCBI Taxonomy" id="51239"/>
    <lineage>
        <taxon>Eukaryota</taxon>
        <taxon>Viridiplantae</taxon>
        <taxon>Streptophyta</taxon>
        <taxon>Embryophyta</taxon>
        <taxon>Tracheophyta</taxon>
        <taxon>Spermatophyta</taxon>
        <taxon>Magnoliopsida</taxon>
        <taxon>Liliopsida</taxon>
        <taxon>Asparagales</taxon>
        <taxon>Orchidaceae</taxon>
        <taxon>Vanilloideae</taxon>
        <taxon>Vanilleae</taxon>
        <taxon>Vanilla</taxon>
    </lineage>
</organism>
<keyword evidence="8" id="KW-0804">Transcription</keyword>
<evidence type="ECO:0000256" key="9">
    <source>
        <dbReference type="ARBA" id="ARBA00023242"/>
    </source>
</evidence>
<evidence type="ECO:0000256" key="3">
    <source>
        <dbReference type="ARBA" id="ARBA00022782"/>
    </source>
</evidence>
<dbReference type="Proteomes" id="UP000636800">
    <property type="component" value="Unassembled WGS sequence"/>
</dbReference>
<evidence type="ECO:0000256" key="7">
    <source>
        <dbReference type="ARBA" id="ARBA00023159"/>
    </source>
</evidence>
<evidence type="ECO:0000313" key="16">
    <source>
        <dbReference type="Proteomes" id="UP000636800"/>
    </source>
</evidence>
<evidence type="ECO:0000256" key="5">
    <source>
        <dbReference type="ARBA" id="ARBA00023089"/>
    </source>
</evidence>
<evidence type="ECO:0000256" key="11">
    <source>
        <dbReference type="ARBA" id="ARBA00078675"/>
    </source>
</evidence>
<dbReference type="InterPro" id="IPR001005">
    <property type="entry name" value="SANT/Myb"/>
</dbReference>
<accession>A0A835PJI1</accession>
<dbReference type="PANTHER" id="PTHR47995">
    <property type="entry name" value="TRANSCRIPTION FACTOR MYB33-RELATED"/>
    <property type="match status" value="1"/>
</dbReference>